<feature type="chain" id="PRO_5044593765" evidence="1">
    <location>
        <begin position="30"/>
        <end position="663"/>
    </location>
</feature>
<dbReference type="OrthoDB" id="1652165at2"/>
<feature type="signal peptide" evidence="1">
    <location>
        <begin position="1"/>
        <end position="29"/>
    </location>
</feature>
<accession>A0A3G6RJK5</accession>
<reference evidence="2 5" key="2">
    <citation type="submission" date="2018-11" db="EMBL/GenBank/DDBJ databases">
        <title>Proposal to divide the Flavobacteriaceae and reorganize its genera based on Amino Acid Identity values calculated from whole genome sequences.</title>
        <authorList>
            <person name="Nicholson A.C."/>
            <person name="Gulvik C.A."/>
            <person name="Whitney A.M."/>
            <person name="Humrighouse B.W."/>
            <person name="Bell M."/>
            <person name="Holmes B."/>
            <person name="Steigerwalt A.G."/>
            <person name="Villarma A."/>
            <person name="Sheth M."/>
            <person name="Batra D."/>
            <person name="Pryor J."/>
            <person name="Bernardet J.-F."/>
            <person name="Hugo C."/>
            <person name="Kampfer P."/>
            <person name="Newman J."/>
            <person name="McQuiston J.R."/>
        </authorList>
    </citation>
    <scope>NUCLEOTIDE SEQUENCE [LARGE SCALE GENOMIC DNA]</scope>
    <source>
        <strain evidence="2 5">KC_1864</strain>
    </source>
</reference>
<reference evidence="3 4" key="1">
    <citation type="submission" date="2018-01" db="EMBL/GenBank/DDBJ databases">
        <title>Draft genome sequences of Chryseobacterium lactis NCTC11390, Chryseobacterium oncorhynchi 701B-08, and Chryseobacterium viscerum 687B-08.</title>
        <authorList>
            <person name="Jeong J.-J."/>
            <person name="Lee Y.J."/>
            <person name="Park B."/>
            <person name="Choi I.-G."/>
            <person name="Kim K.D."/>
        </authorList>
    </citation>
    <scope>NUCLEOTIDE SEQUENCE [LARGE SCALE GENOMIC DNA]</scope>
    <source>
        <strain evidence="3 4">NCTC11390</strain>
    </source>
</reference>
<evidence type="ECO:0000313" key="5">
    <source>
        <dbReference type="Proteomes" id="UP000279972"/>
    </source>
</evidence>
<proteinExistence type="predicted"/>
<evidence type="ECO:0000313" key="2">
    <source>
        <dbReference type="EMBL" id="AZA84002.1"/>
    </source>
</evidence>
<evidence type="ECO:0000256" key="1">
    <source>
        <dbReference type="SAM" id="SignalP"/>
    </source>
</evidence>
<dbReference type="Pfam" id="PF13585">
    <property type="entry name" value="CHU_C"/>
    <property type="match status" value="1"/>
</dbReference>
<dbReference type="InterPro" id="IPR026341">
    <property type="entry name" value="T9SS_type_B"/>
</dbReference>
<gene>
    <name evidence="3" type="ORF">C1637_16035</name>
    <name evidence="2" type="ORF">EG342_19875</name>
</gene>
<sequence>MKKTLLLHKKAFSVLVCLFSIFNFSLYTAQTCAGTWGPPIVNQTFGQGNATDKWYGPLATYAPGATTSTKFVGTAGPPGGGALSDDYSGLVKTPTTGGNGFIDVPDHTGNPNGLMLLINAPSTASTIFLEYVMNNLCSNTTLKLSLWILNVNNSNTPSDCAPNYQFPNMTLKAVDPVTGVVLGTSATGNVPVGSTWTEYSIVFNNGSSSSVKLQFINNSVGNGCGNDLAIDDITVSPCIPSTIQALPGASTTLCPNQNSTVNFTATLTGSSYNPAEYLWQYSSDSGATWIDQGTPTTNPNYTFNSNGKPPGNYWVRFKVGPQGSSLNSQCNAVSQNAVVTIGSIPIVNDTNIKSCYILSNPSTASFNLTNANVTTQTGMTKKYYPSLTDATNATNEISNPATYIAPNGVTYVRVTNSNGCFAVAKITLEVIPPKISSVLVDKVICIEDKTTLDAGPGFTSYEWSTGATTQQITNVSVGTYWVNLKNGECVTKQIVKVYPSPNPVIKSIDITNNTATINVTGGTPPYQYAVDQTGNWQDSNIFNNLKRGQHTFYVKDKYNCIPVSVEVTVSNLINIITPNDDGKNDSIDYSALAYKKNLVFEVYDRYGNKLYSADKVRNFKWDGTAFGKKLPTATYWYTISWDENNKSKTSVRYNGWVLVKNRE</sequence>
<evidence type="ECO:0000313" key="3">
    <source>
        <dbReference type="EMBL" id="PNW12557.1"/>
    </source>
</evidence>
<organism evidence="3 4">
    <name type="scientific">Chryseobacterium lactis</name>
    <dbReference type="NCBI Taxonomy" id="1241981"/>
    <lineage>
        <taxon>Bacteria</taxon>
        <taxon>Pseudomonadati</taxon>
        <taxon>Bacteroidota</taxon>
        <taxon>Flavobacteriia</taxon>
        <taxon>Flavobacteriales</taxon>
        <taxon>Weeksellaceae</taxon>
        <taxon>Chryseobacterium group</taxon>
        <taxon>Chryseobacterium</taxon>
    </lineage>
</organism>
<protein>
    <submittedName>
        <fullName evidence="2">Gliding motility-associated C-terminal domain-containing protein</fullName>
    </submittedName>
</protein>
<dbReference type="KEGG" id="clac:EG342_19875"/>
<dbReference type="EMBL" id="CP033924">
    <property type="protein sequence ID" value="AZA84002.1"/>
    <property type="molecule type" value="Genomic_DNA"/>
</dbReference>
<dbReference type="Proteomes" id="UP000279972">
    <property type="component" value="Chromosome"/>
</dbReference>
<dbReference type="EMBL" id="PPEH01000006">
    <property type="protein sequence ID" value="PNW12557.1"/>
    <property type="molecule type" value="Genomic_DNA"/>
</dbReference>
<evidence type="ECO:0000313" key="4">
    <source>
        <dbReference type="Proteomes" id="UP000236262"/>
    </source>
</evidence>
<dbReference type="Proteomes" id="UP000236262">
    <property type="component" value="Unassembled WGS sequence"/>
</dbReference>
<keyword evidence="5" id="KW-1185">Reference proteome</keyword>
<dbReference type="NCBIfam" id="TIGR04131">
    <property type="entry name" value="Bac_Flav_CTERM"/>
    <property type="match status" value="1"/>
</dbReference>
<keyword evidence="1" id="KW-0732">Signal</keyword>
<dbReference type="RefSeq" id="WP_103292744.1">
    <property type="nucleotide sequence ID" value="NZ_CP033924.1"/>
</dbReference>
<name>A0A3G6RJK5_CHRLC</name>
<dbReference type="AlphaFoldDB" id="A0A3G6RJK5"/>